<dbReference type="SMART" id="SM00014">
    <property type="entry name" value="acidPPc"/>
    <property type="match status" value="1"/>
</dbReference>
<sequence length="303" mass="32055">MRTLRIQRVHRVRRHTEPVSASPISEYRTQTQVRPVVAPRRTVPAWLHIVAMIAVAVTVMSLLVRFAIHSMRGFRFDQRLMDSVTTSAGAWSSFMDVLSRVTDFSVAACLIGCVAIAVVQRRLAVAMGAIVLVAGANVTTQVLKYRVFEAVVGNNSLPSGHTTVGLSLALAFVLVAPPSWRQVVVPFAALSATFVGAGTVAGHWHRPADVAAGGMVCLGWAAVALAVVALFQSRVVVTQARRGLLLGALLGVVVAGVAFVAMGVRPSLGISDVPVATFTLTALGVMFAIVVGWVSIAMDRIVA</sequence>
<feature type="transmembrane region" description="Helical" evidence="1">
    <location>
        <begin position="183"/>
        <end position="204"/>
    </location>
</feature>
<dbReference type="Gene3D" id="1.20.144.10">
    <property type="entry name" value="Phosphatidic acid phosphatase type 2/haloperoxidase"/>
    <property type="match status" value="1"/>
</dbReference>
<name>A0A561E8H8_9MICO</name>
<feature type="transmembrane region" description="Helical" evidence="1">
    <location>
        <begin position="126"/>
        <end position="145"/>
    </location>
</feature>
<organism evidence="3 4">
    <name type="scientific">Rudaeicoccus suwonensis</name>
    <dbReference type="NCBI Taxonomy" id="657409"/>
    <lineage>
        <taxon>Bacteria</taxon>
        <taxon>Bacillati</taxon>
        <taxon>Actinomycetota</taxon>
        <taxon>Actinomycetes</taxon>
        <taxon>Micrococcales</taxon>
        <taxon>Dermacoccaceae</taxon>
        <taxon>Rudaeicoccus</taxon>
    </lineage>
</organism>
<feature type="transmembrane region" description="Helical" evidence="1">
    <location>
        <begin position="243"/>
        <end position="264"/>
    </location>
</feature>
<accession>A0A561E8H8</accession>
<keyword evidence="1" id="KW-0472">Membrane</keyword>
<gene>
    <name evidence="3" type="ORF">BKA23_0706</name>
</gene>
<dbReference type="AlphaFoldDB" id="A0A561E8H8"/>
<proteinExistence type="predicted"/>
<keyword evidence="1" id="KW-1133">Transmembrane helix</keyword>
<feature type="transmembrane region" description="Helical" evidence="1">
    <location>
        <begin position="276"/>
        <end position="298"/>
    </location>
</feature>
<feature type="transmembrane region" description="Helical" evidence="1">
    <location>
        <begin position="157"/>
        <end position="176"/>
    </location>
</feature>
<evidence type="ECO:0000256" key="1">
    <source>
        <dbReference type="SAM" id="Phobius"/>
    </source>
</evidence>
<keyword evidence="1" id="KW-0812">Transmembrane</keyword>
<keyword evidence="4" id="KW-1185">Reference proteome</keyword>
<dbReference type="Pfam" id="PF01569">
    <property type="entry name" value="PAP2"/>
    <property type="match status" value="1"/>
</dbReference>
<feature type="transmembrane region" description="Helical" evidence="1">
    <location>
        <begin position="104"/>
        <end position="119"/>
    </location>
</feature>
<protein>
    <submittedName>
        <fullName evidence="3">PAP2 superfamily protein</fullName>
    </submittedName>
</protein>
<dbReference type="EMBL" id="VIVQ01000001">
    <property type="protein sequence ID" value="TWE11913.1"/>
    <property type="molecule type" value="Genomic_DNA"/>
</dbReference>
<dbReference type="SUPFAM" id="SSF48317">
    <property type="entry name" value="Acid phosphatase/Vanadium-dependent haloperoxidase"/>
    <property type="match status" value="1"/>
</dbReference>
<dbReference type="InterPro" id="IPR036938">
    <property type="entry name" value="PAP2/HPO_sf"/>
</dbReference>
<evidence type="ECO:0000259" key="2">
    <source>
        <dbReference type="SMART" id="SM00014"/>
    </source>
</evidence>
<feature type="transmembrane region" description="Helical" evidence="1">
    <location>
        <begin position="45"/>
        <end position="68"/>
    </location>
</feature>
<feature type="domain" description="Phosphatidic acid phosphatase type 2/haloperoxidase" evidence="2">
    <location>
        <begin position="126"/>
        <end position="225"/>
    </location>
</feature>
<comment type="caution">
    <text evidence="3">The sequence shown here is derived from an EMBL/GenBank/DDBJ whole genome shotgun (WGS) entry which is preliminary data.</text>
</comment>
<evidence type="ECO:0000313" key="4">
    <source>
        <dbReference type="Proteomes" id="UP000318297"/>
    </source>
</evidence>
<reference evidence="3 4" key="1">
    <citation type="submission" date="2019-06" db="EMBL/GenBank/DDBJ databases">
        <title>Sequencing the genomes of 1000 actinobacteria strains.</title>
        <authorList>
            <person name="Klenk H.-P."/>
        </authorList>
    </citation>
    <scope>NUCLEOTIDE SEQUENCE [LARGE SCALE GENOMIC DNA]</scope>
    <source>
        <strain evidence="3 4">DSM 19560</strain>
    </source>
</reference>
<dbReference type="InterPro" id="IPR000326">
    <property type="entry name" value="PAP2/HPO"/>
</dbReference>
<evidence type="ECO:0000313" key="3">
    <source>
        <dbReference type="EMBL" id="TWE11913.1"/>
    </source>
</evidence>
<feature type="transmembrane region" description="Helical" evidence="1">
    <location>
        <begin position="210"/>
        <end position="231"/>
    </location>
</feature>
<dbReference type="Proteomes" id="UP000318297">
    <property type="component" value="Unassembled WGS sequence"/>
</dbReference>